<sequence length="359" mass="39917">MCVLTTASAILALLALTGADSDCEQFDKPLDIKDLTPFMGKWWFLTGFCEHELFGNILKITNSSWVTLAPTDQAGSILMSQGNMYNGKCEFVMINMTLKDNFLHVNPMFEGEEVTAKTKILPSDPHYLVLNLIYEVAGVTIKSLYLLGRSGRVSDTALRAFQKQAECMGYSGPAQYTYDGVTELCDQDQHKAKCEPLVKAQEVKDVTPYMGRWVFLMGYLNSKMFIDLLKTTTSSWMIWTPTTQKDTFSISQGNMMNGTCRFSSSNANISSSVLHAAEVYEGVLVTTKGFFLPSGQDTLVLQFESQMVGLNIKSVYMFGRSGKASAADVEAFQKQAECLGWARDAHYTYDGVTEFCEKS</sequence>
<evidence type="ECO:0000256" key="2">
    <source>
        <dbReference type="ARBA" id="ARBA00022525"/>
    </source>
</evidence>
<keyword evidence="3 5" id="KW-0732">Signal</keyword>
<dbReference type="SUPFAM" id="SSF50814">
    <property type="entry name" value="Lipocalins"/>
    <property type="match status" value="2"/>
</dbReference>
<proteinExistence type="predicted"/>
<dbReference type="GO" id="GO:0005576">
    <property type="term" value="C:extracellular region"/>
    <property type="evidence" value="ECO:0007669"/>
    <property type="project" value="UniProtKB-SubCell"/>
</dbReference>
<keyword evidence="7" id="KW-1185">Reference proteome</keyword>
<name>A0ABD1IRY1_9TELE</name>
<evidence type="ECO:0000256" key="3">
    <source>
        <dbReference type="ARBA" id="ARBA00022729"/>
    </source>
</evidence>
<feature type="chain" id="PRO_5044825599" evidence="5">
    <location>
        <begin position="20"/>
        <end position="359"/>
    </location>
</feature>
<keyword evidence="4" id="KW-0325">Glycoprotein</keyword>
<dbReference type="Proteomes" id="UP001591681">
    <property type="component" value="Unassembled WGS sequence"/>
</dbReference>
<gene>
    <name evidence="6" type="ORF">ACEWY4_027230</name>
</gene>
<comment type="subcellular location">
    <subcellularLocation>
        <location evidence="1">Secreted</location>
    </subcellularLocation>
</comment>
<evidence type="ECO:0000256" key="5">
    <source>
        <dbReference type="SAM" id="SignalP"/>
    </source>
</evidence>
<evidence type="ECO:0000256" key="1">
    <source>
        <dbReference type="ARBA" id="ARBA00004613"/>
    </source>
</evidence>
<evidence type="ECO:0000313" key="6">
    <source>
        <dbReference type="EMBL" id="KAL2077726.1"/>
    </source>
</evidence>
<dbReference type="Gene3D" id="2.40.128.20">
    <property type="match status" value="2"/>
</dbReference>
<evidence type="ECO:0000313" key="7">
    <source>
        <dbReference type="Proteomes" id="UP001591681"/>
    </source>
</evidence>
<evidence type="ECO:0000256" key="4">
    <source>
        <dbReference type="ARBA" id="ARBA00023180"/>
    </source>
</evidence>
<dbReference type="EMBL" id="JBHFQA010000024">
    <property type="protein sequence ID" value="KAL2077726.1"/>
    <property type="molecule type" value="Genomic_DNA"/>
</dbReference>
<accession>A0ABD1IRY1</accession>
<keyword evidence="2" id="KW-0964">Secreted</keyword>
<dbReference type="InterPro" id="IPR012674">
    <property type="entry name" value="Calycin"/>
</dbReference>
<organism evidence="6 7">
    <name type="scientific">Coilia grayii</name>
    <name type="common">Gray's grenadier anchovy</name>
    <dbReference type="NCBI Taxonomy" id="363190"/>
    <lineage>
        <taxon>Eukaryota</taxon>
        <taxon>Metazoa</taxon>
        <taxon>Chordata</taxon>
        <taxon>Craniata</taxon>
        <taxon>Vertebrata</taxon>
        <taxon>Euteleostomi</taxon>
        <taxon>Actinopterygii</taxon>
        <taxon>Neopterygii</taxon>
        <taxon>Teleostei</taxon>
        <taxon>Clupei</taxon>
        <taxon>Clupeiformes</taxon>
        <taxon>Clupeoidei</taxon>
        <taxon>Engraulidae</taxon>
        <taxon>Coilinae</taxon>
        <taxon>Coilia</taxon>
    </lineage>
</organism>
<reference evidence="6 7" key="1">
    <citation type="submission" date="2024-09" db="EMBL/GenBank/DDBJ databases">
        <title>A chromosome-level genome assembly of Gray's grenadier anchovy, Coilia grayii.</title>
        <authorList>
            <person name="Fu Z."/>
        </authorList>
    </citation>
    <scope>NUCLEOTIDE SEQUENCE [LARGE SCALE GENOMIC DNA]</scope>
    <source>
        <strain evidence="6">G4</strain>
        <tissue evidence="6">Muscle</tissue>
    </source>
</reference>
<dbReference type="PANTHER" id="PTHR11967:SF2">
    <property type="entry name" value="ALPHA-1-ACID GLYCOPROTEIN 1"/>
    <property type="match status" value="1"/>
</dbReference>
<feature type="signal peptide" evidence="5">
    <location>
        <begin position="1"/>
        <end position="19"/>
    </location>
</feature>
<dbReference type="AlphaFoldDB" id="A0ABD1IRY1"/>
<comment type="caution">
    <text evidence="6">The sequence shown here is derived from an EMBL/GenBank/DDBJ whole genome shotgun (WGS) entry which is preliminary data.</text>
</comment>
<dbReference type="PANTHER" id="PTHR11967">
    <property type="entry name" value="ALPHA-1-ACID GLYCOPROTEIN"/>
    <property type="match status" value="1"/>
</dbReference>
<protein>
    <submittedName>
        <fullName evidence="6">Uncharacterized protein</fullName>
    </submittedName>
</protein>